<dbReference type="PANTHER" id="PTHR43968:SF6">
    <property type="entry name" value="GLUTATHIONE S-TRANSFERASE OMEGA"/>
    <property type="match status" value="1"/>
</dbReference>
<dbReference type="PANTHER" id="PTHR43968">
    <property type="match status" value="1"/>
</dbReference>
<organism evidence="3 4">
    <name type="scientific">Coemansia guatemalensis</name>
    <dbReference type="NCBI Taxonomy" id="2761395"/>
    <lineage>
        <taxon>Eukaryota</taxon>
        <taxon>Fungi</taxon>
        <taxon>Fungi incertae sedis</taxon>
        <taxon>Zoopagomycota</taxon>
        <taxon>Kickxellomycotina</taxon>
        <taxon>Kickxellomycetes</taxon>
        <taxon>Kickxellales</taxon>
        <taxon>Kickxellaceae</taxon>
        <taxon>Coemansia</taxon>
    </lineage>
</organism>
<dbReference type="Pfam" id="PF13417">
    <property type="entry name" value="GST_N_3"/>
    <property type="match status" value="1"/>
</dbReference>
<dbReference type="InterPro" id="IPR004045">
    <property type="entry name" value="Glutathione_S-Trfase_N"/>
</dbReference>
<dbReference type="InterPro" id="IPR036249">
    <property type="entry name" value="Thioredoxin-like_sf"/>
</dbReference>
<protein>
    <recommendedName>
        <fullName evidence="5">Glutathione S-transferase</fullName>
    </recommendedName>
</protein>
<dbReference type="Proteomes" id="UP001140094">
    <property type="component" value="Unassembled WGS sequence"/>
</dbReference>
<evidence type="ECO:0000259" key="1">
    <source>
        <dbReference type="PROSITE" id="PS50404"/>
    </source>
</evidence>
<dbReference type="Gene3D" id="3.40.30.10">
    <property type="entry name" value="Glutaredoxin"/>
    <property type="match status" value="1"/>
</dbReference>
<dbReference type="InterPro" id="IPR040079">
    <property type="entry name" value="Glutathione_S-Trfase"/>
</dbReference>
<dbReference type="EMBL" id="JANBUO010001714">
    <property type="protein sequence ID" value="KAJ2797101.1"/>
    <property type="molecule type" value="Genomic_DNA"/>
</dbReference>
<dbReference type="GO" id="GO:0005737">
    <property type="term" value="C:cytoplasm"/>
    <property type="evidence" value="ECO:0007669"/>
    <property type="project" value="TreeGrafter"/>
</dbReference>
<name>A0A9W8LS96_9FUNG</name>
<dbReference type="SFLD" id="SFLDS00019">
    <property type="entry name" value="Glutathione_Transferase_(cytos"/>
    <property type="match status" value="1"/>
</dbReference>
<dbReference type="InterPro" id="IPR050983">
    <property type="entry name" value="GST_Omega/HSP26"/>
</dbReference>
<evidence type="ECO:0000313" key="4">
    <source>
        <dbReference type="Proteomes" id="UP001140094"/>
    </source>
</evidence>
<proteinExistence type="predicted"/>
<dbReference type="SFLD" id="SFLDG00358">
    <property type="entry name" value="Main_(cytGST)"/>
    <property type="match status" value="1"/>
</dbReference>
<evidence type="ECO:0000259" key="2">
    <source>
        <dbReference type="PROSITE" id="PS50405"/>
    </source>
</evidence>
<dbReference type="InterPro" id="IPR010987">
    <property type="entry name" value="Glutathione-S-Trfase_C-like"/>
</dbReference>
<dbReference type="Gene3D" id="1.20.1050.10">
    <property type="match status" value="1"/>
</dbReference>
<feature type="domain" description="GST C-terminal" evidence="2">
    <location>
        <begin position="96"/>
        <end position="232"/>
    </location>
</feature>
<keyword evidence="4" id="KW-1185">Reference proteome</keyword>
<evidence type="ECO:0000313" key="3">
    <source>
        <dbReference type="EMBL" id="KAJ2797101.1"/>
    </source>
</evidence>
<feature type="domain" description="GST N-terminal" evidence="1">
    <location>
        <begin position="12"/>
        <end position="91"/>
    </location>
</feature>
<dbReference type="OrthoDB" id="202840at2759"/>
<dbReference type="PROSITE" id="PS50405">
    <property type="entry name" value="GST_CTER"/>
    <property type="match status" value="1"/>
</dbReference>
<dbReference type="SUPFAM" id="SSF52833">
    <property type="entry name" value="Thioredoxin-like"/>
    <property type="match status" value="1"/>
</dbReference>
<dbReference type="PROSITE" id="PS50404">
    <property type="entry name" value="GST_NTER"/>
    <property type="match status" value="1"/>
</dbReference>
<comment type="caution">
    <text evidence="3">The sequence shown here is derived from an EMBL/GenBank/DDBJ whole genome shotgun (WGS) entry which is preliminary data.</text>
</comment>
<accession>A0A9W8LS96</accession>
<gene>
    <name evidence="3" type="ORF">H4R20_005312</name>
</gene>
<dbReference type="SUPFAM" id="SSF47616">
    <property type="entry name" value="GST C-terminal domain-like"/>
    <property type="match status" value="1"/>
</dbReference>
<dbReference type="AlphaFoldDB" id="A0A9W8LS96"/>
<dbReference type="InterPro" id="IPR036282">
    <property type="entry name" value="Glutathione-S-Trfase_C_sf"/>
</dbReference>
<evidence type="ECO:0008006" key="5">
    <source>
        <dbReference type="Google" id="ProtNLM"/>
    </source>
</evidence>
<sequence length="238" mass="26851">MSTTTAYPYNEGGYTLYFNPICPFAQRGMRALNAAKIPYSVEHIDLQNKPSWYHLVNPQLKVPALRTPDGTILIESLVIAEFVADQFPEAHLLPSDAIERAQLRLFIELFGGKFIPNLFKVLGSKNEEEEKQNEQALLDGIKALGKELEAQWSRESGKGGPFWNGDKWGHAEIVTSSFIGILVTLKHYRAFSVPDTEEFAPFNRWHKAIKAAPEFIKVRPDDKLLIDAYGKFVPTTSK</sequence>
<reference evidence="3" key="1">
    <citation type="submission" date="2022-07" db="EMBL/GenBank/DDBJ databases">
        <title>Phylogenomic reconstructions and comparative analyses of Kickxellomycotina fungi.</title>
        <authorList>
            <person name="Reynolds N.K."/>
            <person name="Stajich J.E."/>
            <person name="Barry K."/>
            <person name="Grigoriev I.V."/>
            <person name="Crous P."/>
            <person name="Smith M.E."/>
        </authorList>
    </citation>
    <scope>NUCLEOTIDE SEQUENCE</scope>
    <source>
        <strain evidence="3">NRRL 1565</strain>
    </source>
</reference>